<accession>A0ABM4QGG5</accession>
<gene>
    <name evidence="3" type="primary">LOC103541980</name>
</gene>
<evidence type="ECO:0000313" key="2">
    <source>
        <dbReference type="Proteomes" id="UP001652662"/>
    </source>
</evidence>
<dbReference type="GeneID" id="103541980"/>
<proteinExistence type="predicted"/>
<dbReference type="Proteomes" id="UP001652662">
    <property type="component" value="Chromosome 9"/>
</dbReference>
<organism evidence="2 3">
    <name type="scientific">Equus przewalskii</name>
    <name type="common">Przewalski's horse</name>
    <name type="synonym">Equus caballus przewalskii</name>
    <dbReference type="NCBI Taxonomy" id="9798"/>
    <lineage>
        <taxon>Eukaryota</taxon>
        <taxon>Metazoa</taxon>
        <taxon>Chordata</taxon>
        <taxon>Craniata</taxon>
        <taxon>Vertebrata</taxon>
        <taxon>Euteleostomi</taxon>
        <taxon>Mammalia</taxon>
        <taxon>Eutheria</taxon>
        <taxon>Laurasiatheria</taxon>
        <taxon>Perissodactyla</taxon>
        <taxon>Equidae</taxon>
        <taxon>Equus</taxon>
    </lineage>
</organism>
<sequence length="294" mass="31369">MRTGPEDLKPLSFRLGHLVIIYLHLGPAALRVPRSRGCTPPEGGTLPPRPRKCELFSVRGSEAPPRCLEIWSVISWSVLAEPLGRCRGEGKGCRRVRTGGVQTTLPRRWCSALPPERVANDGPGGAFPAVLGGASAIAAAGHPSGSGGWLDHDHVDWSAARWPLLCGRAGKESDVAEATAAPGASRAPWPPLHSPGTVPPTVGQLPSRLVSARRRRDRAFAQASAPALRRCGPEGGGLRPVSLRHHFLAGLRAQHAARDDPAQAEPSGPALVARLSGFRSALQVPGRWRRRQHR</sequence>
<evidence type="ECO:0000313" key="3">
    <source>
        <dbReference type="RefSeq" id="XP_070488541.1"/>
    </source>
</evidence>
<feature type="region of interest" description="Disordered" evidence="1">
    <location>
        <begin position="175"/>
        <end position="204"/>
    </location>
</feature>
<name>A0ABM4QGG5_EQUPR</name>
<reference evidence="3" key="1">
    <citation type="submission" date="2025-08" db="UniProtKB">
        <authorList>
            <consortium name="RefSeq"/>
        </authorList>
    </citation>
    <scope>IDENTIFICATION</scope>
    <source>
        <tissue evidence="3">Blood</tissue>
    </source>
</reference>
<dbReference type="RefSeq" id="XP_070488541.1">
    <property type="nucleotide sequence ID" value="XM_070632440.1"/>
</dbReference>
<keyword evidence="2" id="KW-1185">Reference proteome</keyword>
<protein>
    <submittedName>
        <fullName evidence="3">Uncharacterized protein</fullName>
    </submittedName>
</protein>
<evidence type="ECO:0000256" key="1">
    <source>
        <dbReference type="SAM" id="MobiDB-lite"/>
    </source>
</evidence>